<evidence type="ECO:0000256" key="2">
    <source>
        <dbReference type="ARBA" id="ARBA00022630"/>
    </source>
</evidence>
<dbReference type="Gene3D" id="1.10.8.260">
    <property type="entry name" value="HI0933 insert domain-like"/>
    <property type="match status" value="1"/>
</dbReference>
<dbReference type="NCBIfam" id="TIGR00275">
    <property type="entry name" value="aminoacetone oxidase family FAD-binding enzyme"/>
    <property type="match status" value="1"/>
</dbReference>
<dbReference type="EMBL" id="JABANE010000174">
    <property type="protein sequence ID" value="NME72547.1"/>
    <property type="molecule type" value="Genomic_DNA"/>
</dbReference>
<comment type="caution">
    <text evidence="6">The sequence shown here is derived from an EMBL/GenBank/DDBJ whole genome shotgun (WGS) entry which is preliminary data.</text>
</comment>
<evidence type="ECO:0000259" key="5">
    <source>
        <dbReference type="Pfam" id="PF22780"/>
    </source>
</evidence>
<dbReference type="PANTHER" id="PTHR42887">
    <property type="entry name" value="OS12G0638800 PROTEIN"/>
    <property type="match status" value="1"/>
</dbReference>
<dbReference type="Proteomes" id="UP000576082">
    <property type="component" value="Unassembled WGS sequence"/>
</dbReference>
<dbReference type="InterPro" id="IPR004792">
    <property type="entry name" value="BaiN-like"/>
</dbReference>
<dbReference type="PANTHER" id="PTHR42887:SF2">
    <property type="entry name" value="OS12G0638800 PROTEIN"/>
    <property type="match status" value="1"/>
</dbReference>
<dbReference type="SUPFAM" id="SSF51905">
    <property type="entry name" value="FAD/NAD(P)-binding domain"/>
    <property type="match status" value="1"/>
</dbReference>
<evidence type="ECO:0000313" key="7">
    <source>
        <dbReference type="Proteomes" id="UP000576082"/>
    </source>
</evidence>
<dbReference type="Gene3D" id="2.40.30.10">
    <property type="entry name" value="Translation factors"/>
    <property type="match status" value="1"/>
</dbReference>
<dbReference type="Pfam" id="PF03486">
    <property type="entry name" value="HI0933_like"/>
    <property type="match status" value="1"/>
</dbReference>
<dbReference type="PRINTS" id="PR00411">
    <property type="entry name" value="PNDRDTASEI"/>
</dbReference>
<feature type="domain" description="RsdA/BaiN/AoA(So)-like insert" evidence="5">
    <location>
        <begin position="186"/>
        <end position="348"/>
    </location>
</feature>
<dbReference type="RefSeq" id="WP_169660734.1">
    <property type="nucleotide sequence ID" value="NZ_JABANE010000174.1"/>
</dbReference>
<dbReference type="Pfam" id="PF22780">
    <property type="entry name" value="HI0933_like_1st"/>
    <property type="match status" value="1"/>
</dbReference>
<dbReference type="SUPFAM" id="SSF160996">
    <property type="entry name" value="HI0933 insert domain-like"/>
    <property type="match status" value="1"/>
</dbReference>
<evidence type="ECO:0000259" key="4">
    <source>
        <dbReference type="Pfam" id="PF03486"/>
    </source>
</evidence>
<gene>
    <name evidence="6" type="ORF">HHU12_31595</name>
</gene>
<dbReference type="InterPro" id="IPR055178">
    <property type="entry name" value="RsdA/BaiN/AoA(So)-like_dom"/>
</dbReference>
<protein>
    <submittedName>
        <fullName evidence="6">NAD(P)/FAD-dependent oxidoreductase</fullName>
    </submittedName>
</protein>
<dbReference type="InterPro" id="IPR057661">
    <property type="entry name" value="RsdA/BaiN/AoA(So)_Rossmann"/>
</dbReference>
<dbReference type="Gene3D" id="3.50.50.60">
    <property type="entry name" value="FAD/NAD(P)-binding domain"/>
    <property type="match status" value="1"/>
</dbReference>
<comment type="cofactor">
    <cofactor evidence="1">
        <name>FAD</name>
        <dbReference type="ChEBI" id="CHEBI:57692"/>
    </cofactor>
</comment>
<sequence length="401" mass="45289">MKIGVIGGGAAGFFAAIHSAENNPDAEVHIIEKTSKVLGKVKISGGGRCNVTNVIFQPVQLSKHYPRGEKFLKKAFGHFNSQDTVKWFEDRGVKIKAEEDGRMFPDTDDSQTIIDCLMNEVRRLGINLRYSTNVKSLTSLEDESIGLEIEDNQEVFQKVIVCTGGQPKIDGFNWLKSLGHKIENPVPSLFTFKINHKPLTSLMGLSVPNAKIRVIGEKKLQEEGPLLITHWGISGPVVLRTSAWGARILSDKNYQFSILVSWLNDYTEEELRQYVYEQKEVLKKKQIKNKNPFQLPQRLWDYCLQRIEVPETKLWLDLSKKELNKLINFLLSDQYDVVGQTKFKEEFVTCGGVSLTDIDVKTMESKKVKNLHFAGEIMDVDGITGGFNFQAAWTTGFIASK</sequence>
<keyword evidence="7" id="KW-1185">Reference proteome</keyword>
<dbReference type="InterPro" id="IPR023166">
    <property type="entry name" value="BaiN-like_dom_sf"/>
</dbReference>
<keyword evidence="2" id="KW-0285">Flavoprotein</keyword>
<evidence type="ECO:0000256" key="1">
    <source>
        <dbReference type="ARBA" id="ARBA00001974"/>
    </source>
</evidence>
<reference evidence="6 7" key="1">
    <citation type="submission" date="2020-04" db="EMBL/GenBank/DDBJ databases">
        <title>Flammeovirga sp. SR4, a novel species isolated from seawater.</title>
        <authorList>
            <person name="Wang X."/>
        </authorList>
    </citation>
    <scope>NUCLEOTIDE SEQUENCE [LARGE SCALE GENOMIC DNA]</scope>
    <source>
        <strain evidence="6 7">ATCC 23126</strain>
    </source>
</reference>
<name>A0A7X9S1Q2_9BACT</name>
<evidence type="ECO:0000256" key="3">
    <source>
        <dbReference type="ARBA" id="ARBA00022827"/>
    </source>
</evidence>
<feature type="domain" description="RsdA/BaiN/AoA(So)-like Rossmann fold-like" evidence="4">
    <location>
        <begin position="3"/>
        <end position="400"/>
    </location>
</feature>
<evidence type="ECO:0000313" key="6">
    <source>
        <dbReference type="EMBL" id="NME72547.1"/>
    </source>
</evidence>
<proteinExistence type="predicted"/>
<dbReference type="InterPro" id="IPR036188">
    <property type="entry name" value="FAD/NAD-bd_sf"/>
</dbReference>
<keyword evidence="3" id="KW-0274">FAD</keyword>
<accession>A0A7X9S1Q2</accession>
<organism evidence="6 7">
    <name type="scientific">Flammeovirga aprica JL-4</name>
    <dbReference type="NCBI Taxonomy" id="694437"/>
    <lineage>
        <taxon>Bacteria</taxon>
        <taxon>Pseudomonadati</taxon>
        <taxon>Bacteroidota</taxon>
        <taxon>Cytophagia</taxon>
        <taxon>Cytophagales</taxon>
        <taxon>Flammeovirgaceae</taxon>
        <taxon>Flammeovirga</taxon>
    </lineage>
</organism>
<dbReference type="AlphaFoldDB" id="A0A7X9S1Q2"/>